<dbReference type="EnsemblMetazoa" id="HelroT177881">
    <property type="protein sequence ID" value="HelroP177881"/>
    <property type="gene ID" value="HelroG177881"/>
</dbReference>
<dbReference type="HOGENOM" id="CLU_1225978_0_0_1"/>
<dbReference type="Pfam" id="PF01822">
    <property type="entry name" value="WSC"/>
    <property type="match status" value="1"/>
</dbReference>
<dbReference type="EMBL" id="AMQM01006214">
    <property type="status" value="NOT_ANNOTATED_CDS"/>
    <property type="molecule type" value="Genomic_DNA"/>
</dbReference>
<proteinExistence type="predicted"/>
<reference evidence="4" key="1">
    <citation type="submission" date="2012-12" db="EMBL/GenBank/DDBJ databases">
        <authorList>
            <person name="Hellsten U."/>
            <person name="Grimwood J."/>
            <person name="Chapman J.A."/>
            <person name="Shapiro H."/>
            <person name="Aerts A."/>
            <person name="Otillar R.P."/>
            <person name="Terry A.Y."/>
            <person name="Boore J.L."/>
            <person name="Simakov O."/>
            <person name="Marletaz F."/>
            <person name="Cho S.-J."/>
            <person name="Edsinger-Gonzales E."/>
            <person name="Havlak P."/>
            <person name="Kuo D.-H."/>
            <person name="Larsson T."/>
            <person name="Lv J."/>
            <person name="Arendt D."/>
            <person name="Savage R."/>
            <person name="Osoegawa K."/>
            <person name="de Jong P."/>
            <person name="Lindberg D.R."/>
            <person name="Seaver E.C."/>
            <person name="Weisblat D.A."/>
            <person name="Putnam N.H."/>
            <person name="Grigoriev I.V."/>
            <person name="Rokhsar D.S."/>
        </authorList>
    </citation>
    <scope>NUCLEOTIDE SEQUENCE</scope>
</reference>
<feature type="domain" description="WSC" evidence="1">
    <location>
        <begin position="151"/>
        <end position="191"/>
    </location>
</feature>
<reference evidence="2 4" key="2">
    <citation type="journal article" date="2013" name="Nature">
        <title>Insights into bilaterian evolution from three spiralian genomes.</title>
        <authorList>
            <person name="Simakov O."/>
            <person name="Marletaz F."/>
            <person name="Cho S.J."/>
            <person name="Edsinger-Gonzales E."/>
            <person name="Havlak P."/>
            <person name="Hellsten U."/>
            <person name="Kuo D.H."/>
            <person name="Larsson T."/>
            <person name="Lv J."/>
            <person name="Arendt D."/>
            <person name="Savage R."/>
            <person name="Osoegawa K."/>
            <person name="de Jong P."/>
            <person name="Grimwood J."/>
            <person name="Chapman J.A."/>
            <person name="Shapiro H."/>
            <person name="Aerts A."/>
            <person name="Otillar R.P."/>
            <person name="Terry A.Y."/>
            <person name="Boore J.L."/>
            <person name="Grigoriev I.V."/>
            <person name="Lindberg D.R."/>
            <person name="Seaver E.C."/>
            <person name="Weisblat D.A."/>
            <person name="Putnam N.H."/>
            <person name="Rokhsar D.S."/>
        </authorList>
    </citation>
    <scope>NUCLEOTIDE SEQUENCE</scope>
</reference>
<dbReference type="AlphaFoldDB" id="T1FCF0"/>
<dbReference type="Proteomes" id="UP000015101">
    <property type="component" value="Unassembled WGS sequence"/>
</dbReference>
<evidence type="ECO:0000259" key="1">
    <source>
        <dbReference type="Pfam" id="PF01822"/>
    </source>
</evidence>
<reference evidence="3" key="3">
    <citation type="submission" date="2015-06" db="UniProtKB">
        <authorList>
            <consortium name="EnsemblMetazoa"/>
        </authorList>
    </citation>
    <scope>IDENTIFICATION</scope>
</reference>
<evidence type="ECO:0000313" key="3">
    <source>
        <dbReference type="EnsemblMetazoa" id="HelroP177881"/>
    </source>
</evidence>
<gene>
    <name evidence="3" type="primary">20206499</name>
    <name evidence="2" type="ORF">HELRODRAFT_177881</name>
</gene>
<dbReference type="RefSeq" id="XP_009024265.1">
    <property type="nucleotide sequence ID" value="XM_009026017.1"/>
</dbReference>
<organism evidence="3 4">
    <name type="scientific">Helobdella robusta</name>
    <name type="common">Californian leech</name>
    <dbReference type="NCBI Taxonomy" id="6412"/>
    <lineage>
        <taxon>Eukaryota</taxon>
        <taxon>Metazoa</taxon>
        <taxon>Spiralia</taxon>
        <taxon>Lophotrochozoa</taxon>
        <taxon>Annelida</taxon>
        <taxon>Clitellata</taxon>
        <taxon>Hirudinea</taxon>
        <taxon>Rhynchobdellida</taxon>
        <taxon>Glossiphoniidae</taxon>
        <taxon>Helobdella</taxon>
    </lineage>
</organism>
<name>T1FCF0_HELRO</name>
<dbReference type="KEGG" id="hro:HELRODRAFT_177881"/>
<accession>T1FCF0</accession>
<sequence length="226" mass="25936">MRCLISKSIKDVPSLIYSTCDDCKECLESRCHEVIKLSPEIVADQRDKHLTNFIGCFSYHNNVTAKNVASLDQCTKHCRTPYISLLDSIHCTCSDEVSGMISLEMCHEDCICQGHKYHSVFSASSNSSTEVGCFSWVEFEFESKEDIVYIEDQCMDLCLSKEYHFMAIKDLHKCFCGNSISLNKQKTKIECFKGTPHTHIVYDSRSTDDDSFGIEIWPYLQHEFEK</sequence>
<dbReference type="InterPro" id="IPR002889">
    <property type="entry name" value="WSC_carb-bd"/>
</dbReference>
<protein>
    <recommendedName>
        <fullName evidence="1">WSC domain-containing protein</fullName>
    </recommendedName>
</protein>
<evidence type="ECO:0000313" key="2">
    <source>
        <dbReference type="EMBL" id="ESN97816.1"/>
    </source>
</evidence>
<evidence type="ECO:0000313" key="4">
    <source>
        <dbReference type="Proteomes" id="UP000015101"/>
    </source>
</evidence>
<dbReference type="EMBL" id="KB097304">
    <property type="protein sequence ID" value="ESN97816.1"/>
    <property type="molecule type" value="Genomic_DNA"/>
</dbReference>
<keyword evidence="4" id="KW-1185">Reference proteome</keyword>
<dbReference type="GeneID" id="20206499"/>
<dbReference type="InParanoid" id="T1FCF0"/>
<dbReference type="CTD" id="20206499"/>